<dbReference type="Proteomes" id="UP000750502">
    <property type="component" value="Unassembled WGS sequence"/>
</dbReference>
<dbReference type="Pfam" id="PF20516">
    <property type="entry name" value="PDDEXK_12"/>
    <property type="match status" value="1"/>
</dbReference>
<reference evidence="3" key="2">
    <citation type="submission" date="2020-10" db="EMBL/GenBank/DDBJ databases">
        <authorList>
            <person name="Peck L.D."/>
            <person name="Nowell R.W."/>
            <person name="Flood J."/>
            <person name="Ryan M.J."/>
            <person name="Barraclough T.G."/>
        </authorList>
    </citation>
    <scope>NUCLEOTIDE SEQUENCE</scope>
    <source>
        <strain evidence="3">IMI 127659i</strain>
    </source>
</reference>
<proteinExistence type="predicted"/>
<dbReference type="InterPro" id="IPR046797">
    <property type="entry name" value="PDDEXK_12"/>
</dbReference>
<protein>
    <recommendedName>
        <fullName evidence="2">PD-(D/E)XK nuclease-like domain-containing protein</fullName>
    </recommendedName>
</protein>
<dbReference type="OrthoDB" id="5244165at2759"/>
<gene>
    <name evidence="3" type="ORF">H9Q72_011100</name>
</gene>
<dbReference type="EMBL" id="JADFTT010000510">
    <property type="protein sequence ID" value="KAG5760778.1"/>
    <property type="molecule type" value="Genomic_DNA"/>
</dbReference>
<evidence type="ECO:0000313" key="3">
    <source>
        <dbReference type="EMBL" id="KAG5760778.1"/>
    </source>
</evidence>
<name>A0A9P7HJ81_9HYPO</name>
<dbReference type="AlphaFoldDB" id="A0A9P7HJ81"/>
<sequence length="459" mass="51270">MRIDAVRAWIDSVDPSNEFTDSHEQIPSAKTTKRRRLSDNSMQSPSKRKRREEPEAEAPFDPDKTPQSSSTHPAKSIFDHPPPSFDVTGSTIDSFPRTLAARPHFPKSTSSTSQRSPSPSKQYKKRSDLHRLNRPIRFSLEPDLKAALPPDAHDLYKALHDVQWGYDILPYALKNREGIEIPDVHRSMWKSPDLSVDDDAISALVEKHARFQDIVYRTKQSADRGRSEAAWNSHVHYPVLHMLAETTSVIVEDITSAHIVSKFRPCIVTVDDDDASVSSTSSNTSASRNHTVKSVHKMVDFALALEPDQKLASIIEQYTRLSAHGTVNQTTYFPLKNRPAPVFIETKTTSGNLETSGVQLGVWIAAWHESLRSIMTRGGVDERIITVPLIQVLEGTWTVMFAVDGGNEIKIVYGGQVMIGNSNSLMGMYQLQAAFNAITKWMEGPFKGWITRVLTSALA</sequence>
<feature type="compositionally biased region" description="Low complexity" evidence="1">
    <location>
        <begin position="107"/>
        <end position="121"/>
    </location>
</feature>
<keyword evidence="4" id="KW-1185">Reference proteome</keyword>
<feature type="region of interest" description="Disordered" evidence="1">
    <location>
        <begin position="12"/>
        <end position="132"/>
    </location>
</feature>
<evidence type="ECO:0000256" key="1">
    <source>
        <dbReference type="SAM" id="MobiDB-lite"/>
    </source>
</evidence>
<accession>A0A9P7HJ81</accession>
<reference evidence="3" key="1">
    <citation type="journal article" date="2020" name="bioRxiv">
        <title>Historical genomics reveals the evolutionary mechanisms behind multiple outbreaks of the host-specific coffee wilt pathogen Fusarium xylarioides.</title>
        <authorList>
            <person name="Peck D."/>
            <person name="Nowell R.W."/>
            <person name="Flood J."/>
            <person name="Ryan M.J."/>
            <person name="Barraclough T.G."/>
        </authorList>
    </citation>
    <scope>NUCLEOTIDE SEQUENCE</scope>
    <source>
        <strain evidence="3">IMI 127659i</strain>
    </source>
</reference>
<evidence type="ECO:0000259" key="2">
    <source>
        <dbReference type="Pfam" id="PF20516"/>
    </source>
</evidence>
<feature type="domain" description="PD-(D/E)XK nuclease-like" evidence="2">
    <location>
        <begin position="186"/>
        <end position="446"/>
    </location>
</feature>
<organism evidence="3 4">
    <name type="scientific">Fusarium xylarioides</name>
    <dbReference type="NCBI Taxonomy" id="221167"/>
    <lineage>
        <taxon>Eukaryota</taxon>
        <taxon>Fungi</taxon>
        <taxon>Dikarya</taxon>
        <taxon>Ascomycota</taxon>
        <taxon>Pezizomycotina</taxon>
        <taxon>Sordariomycetes</taxon>
        <taxon>Hypocreomycetidae</taxon>
        <taxon>Hypocreales</taxon>
        <taxon>Nectriaceae</taxon>
        <taxon>Fusarium</taxon>
        <taxon>Fusarium fujikuroi species complex</taxon>
    </lineage>
</organism>
<comment type="caution">
    <text evidence="3">The sequence shown here is derived from an EMBL/GenBank/DDBJ whole genome shotgun (WGS) entry which is preliminary data.</text>
</comment>
<evidence type="ECO:0000313" key="4">
    <source>
        <dbReference type="Proteomes" id="UP000750502"/>
    </source>
</evidence>